<proteinExistence type="predicted"/>
<evidence type="ECO:0000256" key="3">
    <source>
        <dbReference type="ARBA" id="ARBA00023128"/>
    </source>
</evidence>
<dbReference type="AlphaFoldDB" id="A0A1W0A9I5"/>
<dbReference type="EMBL" id="JNBS01000317">
    <property type="protein sequence ID" value="OQS06670.1"/>
    <property type="molecule type" value="Genomic_DNA"/>
</dbReference>
<reference evidence="5 6" key="1">
    <citation type="journal article" date="2014" name="Genome Biol. Evol.">
        <title>The secreted proteins of Achlya hypogyna and Thraustotheca clavata identify the ancestral oomycete secretome and reveal gene acquisitions by horizontal gene transfer.</title>
        <authorList>
            <person name="Misner I."/>
            <person name="Blouin N."/>
            <person name="Leonard G."/>
            <person name="Richards T.A."/>
            <person name="Lane C.E."/>
        </authorList>
    </citation>
    <scope>NUCLEOTIDE SEQUENCE [LARGE SCALE GENOMIC DNA]</scope>
    <source>
        <strain evidence="5 6">ATCC 34112</strain>
    </source>
</reference>
<feature type="domain" description="CAF17 C-terminal" evidence="4">
    <location>
        <begin position="230"/>
        <end position="329"/>
    </location>
</feature>
<gene>
    <name evidence="5" type="ORF">THRCLA_01293</name>
</gene>
<keyword evidence="2" id="KW-0809">Transit peptide</keyword>
<dbReference type="Proteomes" id="UP000243217">
    <property type="component" value="Unassembled WGS sequence"/>
</dbReference>
<keyword evidence="3" id="KW-0496">Mitochondrion</keyword>
<evidence type="ECO:0000313" key="5">
    <source>
        <dbReference type="EMBL" id="OQS06670.1"/>
    </source>
</evidence>
<dbReference type="PANTHER" id="PTHR22602">
    <property type="entry name" value="TRANSFERASE CAF17, MITOCHONDRIAL-RELATED"/>
    <property type="match status" value="1"/>
</dbReference>
<comment type="caution">
    <text evidence="5">The sequence shown here is derived from an EMBL/GenBank/DDBJ whole genome shotgun (WGS) entry which is preliminary data.</text>
</comment>
<sequence>MMRNAVAALPNKRLLRVEGADVIKFLQGIFTNDMHSFDVRGDARYGGFLTHKGRLLGDADVVQTDINTFFIGCDEEVANDMLKHLKKYKLRSKVKFDAVDDDFRLHAILPALQSTPKQYKNLIQWKDLINKENTANKLVYEDPRGQVFGLKAIVSSSESVPLPKEFVQENETSSLYKDRRILLGACEGLEHLDGIPLEHNLELLNGVSFTKGCYVGQELTARTHYKGNIRKRLLPVLFLPTSVPFSFSFTHFDNSWMDHVTTSIPAGVEVGTSITTSDTDSRAGKVITLASGVNAAVAMMRLEQLTKAPGLKTADGSHHVLPYIPSWWPPLDATTGKPIEN</sequence>
<dbReference type="SUPFAM" id="SSF103025">
    <property type="entry name" value="Folate-binding domain"/>
    <property type="match status" value="1"/>
</dbReference>
<dbReference type="NCBIfam" id="TIGR03317">
    <property type="entry name" value="ygfZ_signature"/>
    <property type="match status" value="1"/>
</dbReference>
<dbReference type="OrthoDB" id="191995at2759"/>
<organism evidence="5 6">
    <name type="scientific">Thraustotheca clavata</name>
    <dbReference type="NCBI Taxonomy" id="74557"/>
    <lineage>
        <taxon>Eukaryota</taxon>
        <taxon>Sar</taxon>
        <taxon>Stramenopiles</taxon>
        <taxon>Oomycota</taxon>
        <taxon>Saprolegniomycetes</taxon>
        <taxon>Saprolegniales</taxon>
        <taxon>Achlyaceae</taxon>
        <taxon>Thraustotheca</taxon>
    </lineage>
</organism>
<dbReference type="PANTHER" id="PTHR22602:SF0">
    <property type="entry name" value="TRANSFERASE CAF17, MITOCHONDRIAL-RELATED"/>
    <property type="match status" value="1"/>
</dbReference>
<dbReference type="InterPro" id="IPR027266">
    <property type="entry name" value="TrmE/GcvT-like"/>
</dbReference>
<dbReference type="Pfam" id="PF25455">
    <property type="entry name" value="Beta-barrel_CAF17_C"/>
    <property type="match status" value="1"/>
</dbReference>
<evidence type="ECO:0000259" key="4">
    <source>
        <dbReference type="Pfam" id="PF25455"/>
    </source>
</evidence>
<name>A0A1W0A9I5_9STRA</name>
<comment type="subcellular location">
    <subcellularLocation>
        <location evidence="1">Mitochondrion</location>
    </subcellularLocation>
</comment>
<dbReference type="GO" id="GO:0005759">
    <property type="term" value="C:mitochondrial matrix"/>
    <property type="evidence" value="ECO:0007669"/>
    <property type="project" value="TreeGrafter"/>
</dbReference>
<keyword evidence="6" id="KW-1185">Reference proteome</keyword>
<evidence type="ECO:0000313" key="6">
    <source>
        <dbReference type="Proteomes" id="UP000243217"/>
    </source>
</evidence>
<dbReference type="InterPro" id="IPR057460">
    <property type="entry name" value="CAF17_C"/>
</dbReference>
<protein>
    <recommendedName>
        <fullName evidence="4">CAF17 C-terminal domain-containing protein</fullName>
    </recommendedName>
</protein>
<evidence type="ECO:0000256" key="2">
    <source>
        <dbReference type="ARBA" id="ARBA00022946"/>
    </source>
</evidence>
<dbReference type="GO" id="GO:0016226">
    <property type="term" value="P:iron-sulfur cluster assembly"/>
    <property type="evidence" value="ECO:0007669"/>
    <property type="project" value="TreeGrafter"/>
</dbReference>
<dbReference type="InterPro" id="IPR017703">
    <property type="entry name" value="YgfZ/GCV_T_CS"/>
</dbReference>
<dbReference type="InterPro" id="IPR045179">
    <property type="entry name" value="YgfZ/GcvT"/>
</dbReference>
<dbReference type="Gene3D" id="3.30.1360.120">
    <property type="entry name" value="Probable tRNA modification gtpase trme, domain 1"/>
    <property type="match status" value="1"/>
</dbReference>
<evidence type="ECO:0000256" key="1">
    <source>
        <dbReference type="ARBA" id="ARBA00004173"/>
    </source>
</evidence>
<accession>A0A1W0A9I5</accession>
<dbReference type="STRING" id="74557.A0A1W0A9I5"/>